<accession>A0A4R7JZZ4</accession>
<dbReference type="Gene3D" id="3.30.2130.10">
    <property type="entry name" value="VC0802-like"/>
    <property type="match status" value="1"/>
</dbReference>
<dbReference type="RefSeq" id="WP_133734550.1">
    <property type="nucleotide sequence ID" value="NZ_SOAX01000001.1"/>
</dbReference>
<keyword evidence="2" id="KW-1185">Reference proteome</keyword>
<dbReference type="AlphaFoldDB" id="A0A4R7JZZ4"/>
<sequence length="128" mass="13936">MTAEVIVLDTTFAVHQLKSTDLIPPEVFRTPYYWIGRTGGFLSLICDQTLELKATDSSTGWQCLYIMTGDPVLPELAQDLRNSGIAFVPLPSGDGAYGLVPEDQLQKVRQQLSAAGYRVKDPAGVGSF</sequence>
<organism evidence="1 2">
    <name type="scientific">Halospina denitrificans</name>
    <dbReference type="NCBI Taxonomy" id="332522"/>
    <lineage>
        <taxon>Bacteria</taxon>
        <taxon>Pseudomonadati</taxon>
        <taxon>Pseudomonadota</taxon>
        <taxon>Gammaproteobacteria</taxon>
        <taxon>Halospina</taxon>
    </lineage>
</organism>
<evidence type="ECO:0008006" key="3">
    <source>
        <dbReference type="Google" id="ProtNLM"/>
    </source>
</evidence>
<evidence type="ECO:0000313" key="1">
    <source>
        <dbReference type="EMBL" id="TDT44130.1"/>
    </source>
</evidence>
<proteinExistence type="predicted"/>
<dbReference type="SUPFAM" id="SSF55021">
    <property type="entry name" value="ACT-like"/>
    <property type="match status" value="1"/>
</dbReference>
<dbReference type="OrthoDB" id="5615858at2"/>
<reference evidence="1 2" key="1">
    <citation type="submission" date="2019-03" db="EMBL/GenBank/DDBJ databases">
        <title>Genomic Encyclopedia of Type Strains, Phase IV (KMG-IV): sequencing the most valuable type-strain genomes for metagenomic binning, comparative biology and taxonomic classification.</title>
        <authorList>
            <person name="Goeker M."/>
        </authorList>
    </citation>
    <scope>NUCLEOTIDE SEQUENCE [LARGE SCALE GENOMIC DNA]</scope>
    <source>
        <strain evidence="1 2">DSM 15505</strain>
    </source>
</reference>
<name>A0A4R7JZZ4_9GAMM</name>
<gene>
    <name evidence="1" type="ORF">DES49_0229</name>
</gene>
<comment type="caution">
    <text evidence="1">The sequence shown here is derived from an EMBL/GenBank/DDBJ whole genome shotgun (WGS) entry which is preliminary data.</text>
</comment>
<evidence type="ECO:0000313" key="2">
    <source>
        <dbReference type="Proteomes" id="UP000295830"/>
    </source>
</evidence>
<dbReference type="InterPro" id="IPR045865">
    <property type="entry name" value="ACT-like_dom_sf"/>
</dbReference>
<dbReference type="Proteomes" id="UP000295830">
    <property type="component" value="Unassembled WGS sequence"/>
</dbReference>
<protein>
    <recommendedName>
        <fullName evidence="3">DUF4265 domain-containing protein</fullName>
    </recommendedName>
</protein>
<dbReference type="EMBL" id="SOAX01000001">
    <property type="protein sequence ID" value="TDT44130.1"/>
    <property type="molecule type" value="Genomic_DNA"/>
</dbReference>